<dbReference type="PANTHER" id="PTHR43420">
    <property type="entry name" value="ACETYLTRANSFERASE"/>
    <property type="match status" value="1"/>
</dbReference>
<feature type="domain" description="N-acetyltransferase" evidence="3">
    <location>
        <begin position="1"/>
        <end position="166"/>
    </location>
</feature>
<comment type="caution">
    <text evidence="4">The sequence shown here is derived from an EMBL/GenBank/DDBJ whole genome shotgun (WGS) entry which is preliminary data.</text>
</comment>
<evidence type="ECO:0000256" key="1">
    <source>
        <dbReference type="ARBA" id="ARBA00022679"/>
    </source>
</evidence>
<accession>A0A927CP63</accession>
<evidence type="ECO:0000313" key="4">
    <source>
        <dbReference type="EMBL" id="MBD2871149.1"/>
    </source>
</evidence>
<dbReference type="InterPro" id="IPR000182">
    <property type="entry name" value="GNAT_dom"/>
</dbReference>
<dbReference type="AlphaFoldDB" id="A0A927CP63"/>
<dbReference type="Gene3D" id="3.40.630.30">
    <property type="match status" value="1"/>
</dbReference>
<sequence length="168" mass="19221">MRIREARVDDVEKIAGIHVASWQSTYKGIISETYLSNLTIESRVKNWLWTFNNLNDFEKVFVAETEEGNIVGFSNGGRSRYHEYKHDGELYAIYLLKNYQRLGIGRMLFRSVVESLKENGCTSMMLWVLENNPAVSFYKSLGGRSIGRKTITIGGDRLVELAIGWDSL</sequence>
<proteinExistence type="predicted"/>
<dbReference type="InterPro" id="IPR050680">
    <property type="entry name" value="YpeA/RimI_acetyltransf"/>
</dbReference>
<evidence type="ECO:0000313" key="5">
    <source>
        <dbReference type="Proteomes" id="UP000632125"/>
    </source>
</evidence>
<keyword evidence="1" id="KW-0808">Transferase</keyword>
<dbReference type="GO" id="GO:0016747">
    <property type="term" value="F:acyltransferase activity, transferring groups other than amino-acyl groups"/>
    <property type="evidence" value="ECO:0007669"/>
    <property type="project" value="InterPro"/>
</dbReference>
<dbReference type="CDD" id="cd04301">
    <property type="entry name" value="NAT_SF"/>
    <property type="match status" value="1"/>
</dbReference>
<dbReference type="EMBL" id="JACXIY010000027">
    <property type="protein sequence ID" value="MBD2871149.1"/>
    <property type="molecule type" value="Genomic_DNA"/>
</dbReference>
<organism evidence="4 5">
    <name type="scientific">Paenibacillus arenilitoris</name>
    <dbReference type="NCBI Taxonomy" id="2772299"/>
    <lineage>
        <taxon>Bacteria</taxon>
        <taxon>Bacillati</taxon>
        <taxon>Bacillota</taxon>
        <taxon>Bacilli</taxon>
        <taxon>Bacillales</taxon>
        <taxon>Paenibacillaceae</taxon>
        <taxon>Paenibacillus</taxon>
    </lineage>
</organism>
<gene>
    <name evidence="4" type="ORF">IDH41_21415</name>
</gene>
<protein>
    <submittedName>
        <fullName evidence="4">GNAT family N-acetyltransferase</fullName>
    </submittedName>
</protein>
<evidence type="ECO:0000256" key="2">
    <source>
        <dbReference type="ARBA" id="ARBA00023315"/>
    </source>
</evidence>
<reference evidence="4" key="1">
    <citation type="submission" date="2020-09" db="EMBL/GenBank/DDBJ databases">
        <title>A novel bacterium of genus Paenibacillus, isolated from South China Sea.</title>
        <authorList>
            <person name="Huang H."/>
            <person name="Mo K."/>
            <person name="Hu Y."/>
        </authorList>
    </citation>
    <scope>NUCLEOTIDE SEQUENCE</scope>
    <source>
        <strain evidence="4">IB182493</strain>
    </source>
</reference>
<keyword evidence="5" id="KW-1185">Reference proteome</keyword>
<dbReference type="PANTHER" id="PTHR43420:SF12">
    <property type="entry name" value="N-ACETYLTRANSFERASE DOMAIN-CONTAINING PROTEIN"/>
    <property type="match status" value="1"/>
</dbReference>
<dbReference type="SUPFAM" id="SSF55729">
    <property type="entry name" value="Acyl-CoA N-acyltransferases (Nat)"/>
    <property type="match status" value="1"/>
</dbReference>
<dbReference type="PROSITE" id="PS51186">
    <property type="entry name" value="GNAT"/>
    <property type="match status" value="1"/>
</dbReference>
<dbReference type="Pfam" id="PF00583">
    <property type="entry name" value="Acetyltransf_1"/>
    <property type="match status" value="1"/>
</dbReference>
<dbReference type="InterPro" id="IPR016181">
    <property type="entry name" value="Acyl_CoA_acyltransferase"/>
</dbReference>
<evidence type="ECO:0000259" key="3">
    <source>
        <dbReference type="PROSITE" id="PS51186"/>
    </source>
</evidence>
<dbReference type="Proteomes" id="UP000632125">
    <property type="component" value="Unassembled WGS sequence"/>
</dbReference>
<name>A0A927CP63_9BACL</name>
<keyword evidence="2" id="KW-0012">Acyltransferase</keyword>